<keyword evidence="2" id="KW-0808">Transferase</keyword>
<keyword evidence="7" id="KW-0472">Membrane</keyword>
<dbReference type="GO" id="GO:0004674">
    <property type="term" value="F:protein serine/threonine kinase activity"/>
    <property type="evidence" value="ECO:0007669"/>
    <property type="project" value="UniProtKB-KW"/>
</dbReference>
<dbReference type="GO" id="GO:0005524">
    <property type="term" value="F:ATP binding"/>
    <property type="evidence" value="ECO:0007669"/>
    <property type="project" value="UniProtKB-KW"/>
</dbReference>
<evidence type="ECO:0000256" key="3">
    <source>
        <dbReference type="ARBA" id="ARBA00022741"/>
    </source>
</evidence>
<dbReference type="InterPro" id="IPR011009">
    <property type="entry name" value="Kinase-like_dom_sf"/>
</dbReference>
<dbReference type="AlphaFoldDB" id="A0A1I1U580"/>
<keyword evidence="1" id="KW-0723">Serine/threonine-protein kinase</keyword>
<proteinExistence type="predicted"/>
<dbReference type="SUPFAM" id="SSF56112">
    <property type="entry name" value="Protein kinase-like (PK-like)"/>
    <property type="match status" value="1"/>
</dbReference>
<keyword evidence="7" id="KW-0812">Transmembrane</keyword>
<dbReference type="OrthoDB" id="9801841at2"/>
<feature type="compositionally biased region" description="Low complexity" evidence="6">
    <location>
        <begin position="723"/>
        <end position="736"/>
    </location>
</feature>
<evidence type="ECO:0000256" key="6">
    <source>
        <dbReference type="SAM" id="MobiDB-lite"/>
    </source>
</evidence>
<evidence type="ECO:0000256" key="1">
    <source>
        <dbReference type="ARBA" id="ARBA00022527"/>
    </source>
</evidence>
<name>A0A1I1U580_9BACT</name>
<dbReference type="EMBL" id="FOMX01000003">
    <property type="protein sequence ID" value="SFD64768.1"/>
    <property type="molecule type" value="Genomic_DNA"/>
</dbReference>
<evidence type="ECO:0000256" key="2">
    <source>
        <dbReference type="ARBA" id="ARBA00022679"/>
    </source>
</evidence>
<accession>A0A1I1U580</accession>
<keyword evidence="7" id="KW-1133">Transmembrane helix</keyword>
<dbReference type="SMART" id="SM00220">
    <property type="entry name" value="S_TKc"/>
    <property type="match status" value="1"/>
</dbReference>
<sequence length="773" mass="81867">MRLLARADRWMLATVVTGTSEARARVGDVLGGRWELREPVGGGGLGRVFLAWDRERRQTCALKLFDASATSSEAFRRYTEAIRTAAAVSHPAVVLPQTPVVAGGPRFAVAEWLAGADLDGLRARGEPLQWARAAEIVSTCADALAVVHEATGLAHRALKPGNVWITESSQVRLLDLGIAELAVSPVAPRDGGVFVDYRAPEQIEGNGGDARADVFTLAVLLFELTTGVHPFAGASAFKAAHRVLQATPDLSTAGLPLQARSLLTRALARRPDERHASAREFLRALTLVRQSVGSMAPRPTAADIAHTAETVDEPAPTVDPTTQLRIPVARPKPPIAAPEAGARDPHKDAAFVAPVAPATADSPPAADEPALLGSGAERPTPARPSATGKPAHEPLPHLSTGPIVTPEPSTERDARRPTGPELTMALREPARVSRRPGPAGRDPKPAPAPKGGKSRPEANFVPAPPELPADWITTERDFRRPAPPREATVALPLPADLSKKPGVPATGRDGRRRAPPEKTARRPRSDEPSKQPGLPADWTTFARDGRRPAPETTLALPRAGGLAEQPGLPADWTTTERDGRRPAPEATMALPDPARAPERRAPADEDAATTAMPTLKPRPSQSVPEDTFEEANDDEVTRAIPRITALGHSDLHEGPDGQPGRRPESTVVLDRGGARPAESTLALPDPKDIPDRGPRDARPAAVPAETTQVVSNLGEQARAAMTRRPAGAAEPRAPAADKPSPGENPWLSPRRLILFNIALGVLILAALAVVLTR</sequence>
<dbReference type="InterPro" id="IPR030616">
    <property type="entry name" value="Aur-like"/>
</dbReference>
<dbReference type="PROSITE" id="PS50011">
    <property type="entry name" value="PROTEIN_KINASE_DOM"/>
    <property type="match status" value="1"/>
</dbReference>
<keyword evidence="5" id="KW-0067">ATP-binding</keyword>
<reference evidence="10" key="1">
    <citation type="submission" date="2016-10" db="EMBL/GenBank/DDBJ databases">
        <authorList>
            <person name="Varghese N."/>
            <person name="Submissions S."/>
        </authorList>
    </citation>
    <scope>NUCLEOTIDE SEQUENCE [LARGE SCALE GENOMIC DNA]</scope>
    <source>
        <strain evidence="10">ATCC 25963</strain>
    </source>
</reference>
<feature type="domain" description="Protein kinase" evidence="8">
    <location>
        <begin position="34"/>
        <end position="287"/>
    </location>
</feature>
<dbReference type="Proteomes" id="UP000199400">
    <property type="component" value="Unassembled WGS sequence"/>
</dbReference>
<evidence type="ECO:0000313" key="9">
    <source>
        <dbReference type="EMBL" id="SFD64768.1"/>
    </source>
</evidence>
<feature type="compositionally biased region" description="Basic and acidic residues" evidence="6">
    <location>
        <begin position="409"/>
        <end position="418"/>
    </location>
</feature>
<feature type="compositionally biased region" description="Basic and acidic residues" evidence="6">
    <location>
        <begin position="649"/>
        <end position="664"/>
    </location>
</feature>
<feature type="compositionally biased region" description="Polar residues" evidence="6">
    <location>
        <begin position="705"/>
        <end position="714"/>
    </location>
</feature>
<evidence type="ECO:0000259" key="8">
    <source>
        <dbReference type="PROSITE" id="PS50011"/>
    </source>
</evidence>
<organism evidence="9 10">
    <name type="scientific">Nannocystis exedens</name>
    <dbReference type="NCBI Taxonomy" id="54"/>
    <lineage>
        <taxon>Bacteria</taxon>
        <taxon>Pseudomonadati</taxon>
        <taxon>Myxococcota</taxon>
        <taxon>Polyangia</taxon>
        <taxon>Nannocystales</taxon>
        <taxon>Nannocystaceae</taxon>
        <taxon>Nannocystis</taxon>
    </lineage>
</organism>
<feature type="region of interest" description="Disordered" evidence="6">
    <location>
        <begin position="358"/>
        <end position="745"/>
    </location>
</feature>
<feature type="compositionally biased region" description="Basic and acidic residues" evidence="6">
    <location>
        <begin position="574"/>
        <end position="583"/>
    </location>
</feature>
<gene>
    <name evidence="9" type="ORF">SAMN02745121_00901</name>
</gene>
<keyword evidence="10" id="KW-1185">Reference proteome</keyword>
<dbReference type="Gene3D" id="3.30.200.20">
    <property type="entry name" value="Phosphorylase Kinase, domain 1"/>
    <property type="match status" value="1"/>
</dbReference>
<feature type="compositionally biased region" description="Low complexity" evidence="6">
    <location>
        <begin position="358"/>
        <end position="370"/>
    </location>
</feature>
<feature type="compositionally biased region" description="Basic and acidic residues" evidence="6">
    <location>
        <begin position="685"/>
        <end position="698"/>
    </location>
</feature>
<protein>
    <submittedName>
        <fullName evidence="9">Protein kinase domain-containing protein</fullName>
    </submittedName>
</protein>
<dbReference type="PANTHER" id="PTHR24350">
    <property type="entry name" value="SERINE/THREONINE-PROTEIN KINASE IAL-RELATED"/>
    <property type="match status" value="1"/>
</dbReference>
<evidence type="ECO:0000256" key="7">
    <source>
        <dbReference type="SAM" id="Phobius"/>
    </source>
</evidence>
<evidence type="ECO:0000256" key="4">
    <source>
        <dbReference type="ARBA" id="ARBA00022777"/>
    </source>
</evidence>
<dbReference type="CDD" id="cd14014">
    <property type="entry name" value="STKc_PknB_like"/>
    <property type="match status" value="1"/>
</dbReference>
<dbReference type="InterPro" id="IPR000719">
    <property type="entry name" value="Prot_kinase_dom"/>
</dbReference>
<dbReference type="Gene3D" id="1.10.510.10">
    <property type="entry name" value="Transferase(Phosphotransferase) domain 1"/>
    <property type="match status" value="1"/>
</dbReference>
<dbReference type="Pfam" id="PF00069">
    <property type="entry name" value="Pkinase"/>
    <property type="match status" value="1"/>
</dbReference>
<feature type="region of interest" description="Disordered" evidence="6">
    <location>
        <begin position="307"/>
        <end position="346"/>
    </location>
</feature>
<keyword evidence="4 9" id="KW-0418">Kinase</keyword>
<feature type="transmembrane region" description="Helical" evidence="7">
    <location>
        <begin position="752"/>
        <end position="771"/>
    </location>
</feature>
<feature type="compositionally biased region" description="Basic and acidic residues" evidence="6">
    <location>
        <begin position="508"/>
        <end position="529"/>
    </location>
</feature>
<keyword evidence="3" id="KW-0547">Nucleotide-binding</keyword>
<evidence type="ECO:0000256" key="5">
    <source>
        <dbReference type="ARBA" id="ARBA00022840"/>
    </source>
</evidence>
<dbReference type="STRING" id="54.SAMN02745121_00901"/>
<evidence type="ECO:0000313" key="10">
    <source>
        <dbReference type="Proteomes" id="UP000199400"/>
    </source>
</evidence>